<gene>
    <name evidence="2" type="ORF">A2U01_0022728</name>
</gene>
<keyword evidence="3" id="KW-1185">Reference proteome</keyword>
<dbReference type="Proteomes" id="UP000265520">
    <property type="component" value="Unassembled WGS sequence"/>
</dbReference>
<evidence type="ECO:0000313" key="2">
    <source>
        <dbReference type="EMBL" id="MCI01701.1"/>
    </source>
</evidence>
<dbReference type="EMBL" id="LXQA010046865">
    <property type="protein sequence ID" value="MCI01701.1"/>
    <property type="molecule type" value="Genomic_DNA"/>
</dbReference>
<evidence type="ECO:0000313" key="3">
    <source>
        <dbReference type="Proteomes" id="UP000265520"/>
    </source>
</evidence>
<evidence type="ECO:0000256" key="1">
    <source>
        <dbReference type="SAM" id="MobiDB-lite"/>
    </source>
</evidence>
<dbReference type="PROSITE" id="PS50096">
    <property type="entry name" value="IQ"/>
    <property type="match status" value="1"/>
</dbReference>
<reference evidence="2 3" key="1">
    <citation type="journal article" date="2018" name="Front. Plant Sci.">
        <title>Red Clover (Trifolium pratense) and Zigzag Clover (T. medium) - A Picture of Genomic Similarities and Differences.</title>
        <authorList>
            <person name="Dluhosova J."/>
            <person name="Istvanek J."/>
            <person name="Nedelnik J."/>
            <person name="Repkova J."/>
        </authorList>
    </citation>
    <scope>NUCLEOTIDE SEQUENCE [LARGE SCALE GENOMIC DNA]</scope>
    <source>
        <strain evidence="3">cv. 10/8</strain>
        <tissue evidence="2">Leaf</tissue>
    </source>
</reference>
<feature type="compositionally biased region" description="Polar residues" evidence="1">
    <location>
        <begin position="49"/>
        <end position="72"/>
    </location>
</feature>
<sequence length="92" mass="10516">MHFLTNFFLKDSKSRHRRKHSIEIDNSKLQNELDDVEATPIGDADHAIPQSNLDAHYSPSTSQQAQDTGHNHQISREEWAAICIQTAFRGFL</sequence>
<dbReference type="AlphaFoldDB" id="A0A392NPC1"/>
<feature type="region of interest" description="Disordered" evidence="1">
    <location>
        <begin position="12"/>
        <end position="73"/>
    </location>
</feature>
<name>A0A392NPC1_9FABA</name>
<accession>A0A392NPC1</accession>
<feature type="non-terminal residue" evidence="2">
    <location>
        <position position="92"/>
    </location>
</feature>
<protein>
    <submittedName>
        <fullName evidence="2">Protein IQ-domain 1-like</fullName>
    </submittedName>
</protein>
<organism evidence="2 3">
    <name type="scientific">Trifolium medium</name>
    <dbReference type="NCBI Taxonomy" id="97028"/>
    <lineage>
        <taxon>Eukaryota</taxon>
        <taxon>Viridiplantae</taxon>
        <taxon>Streptophyta</taxon>
        <taxon>Embryophyta</taxon>
        <taxon>Tracheophyta</taxon>
        <taxon>Spermatophyta</taxon>
        <taxon>Magnoliopsida</taxon>
        <taxon>eudicotyledons</taxon>
        <taxon>Gunneridae</taxon>
        <taxon>Pentapetalae</taxon>
        <taxon>rosids</taxon>
        <taxon>fabids</taxon>
        <taxon>Fabales</taxon>
        <taxon>Fabaceae</taxon>
        <taxon>Papilionoideae</taxon>
        <taxon>50 kb inversion clade</taxon>
        <taxon>NPAAA clade</taxon>
        <taxon>Hologalegina</taxon>
        <taxon>IRL clade</taxon>
        <taxon>Trifolieae</taxon>
        <taxon>Trifolium</taxon>
    </lineage>
</organism>
<proteinExistence type="predicted"/>
<comment type="caution">
    <text evidence="2">The sequence shown here is derived from an EMBL/GenBank/DDBJ whole genome shotgun (WGS) entry which is preliminary data.</text>
</comment>